<dbReference type="AlphaFoldDB" id="A0A8H7VST9"/>
<sequence>MMCDTNWCTFCDSAISPYSDSLYCSEDCLKQDALMRHPMLGYDYADLKGFPHHNSQQYQQQQQHNREEIMMPSLVRRKSSIPSMLNNLSTSSNNEYFSQLQKIPSLSPSLSSSISSYSSNNDTIKDTTTYFQPKPRKVSANTVPFMEQLNQALLRT</sequence>
<dbReference type="Proteomes" id="UP000613177">
    <property type="component" value="Unassembled WGS sequence"/>
</dbReference>
<proteinExistence type="predicted"/>
<dbReference type="InterPro" id="IPR024368">
    <property type="entry name" value="Ecl1/2/3"/>
</dbReference>
<protein>
    <submittedName>
        <fullName evidence="1">Uncharacterized protein</fullName>
    </submittedName>
</protein>
<dbReference type="Pfam" id="PF12855">
    <property type="entry name" value="Ecl1"/>
    <property type="match status" value="1"/>
</dbReference>
<gene>
    <name evidence="1" type="ORF">INT48_002461</name>
</gene>
<evidence type="ECO:0000313" key="1">
    <source>
        <dbReference type="EMBL" id="KAG2230107.1"/>
    </source>
</evidence>
<accession>A0A8H7VST9</accession>
<keyword evidence="2" id="KW-1185">Reference proteome</keyword>
<reference evidence="1" key="1">
    <citation type="submission" date="2021-01" db="EMBL/GenBank/DDBJ databases">
        <title>Metabolic potential, ecology and presence of endohyphal bacteria is reflected in genomic diversity of Mucoromycotina.</title>
        <authorList>
            <person name="Muszewska A."/>
            <person name="Okrasinska A."/>
            <person name="Steczkiewicz K."/>
            <person name="Drgas O."/>
            <person name="Orlowska M."/>
            <person name="Perlinska-Lenart U."/>
            <person name="Aleksandrzak-Piekarczyk T."/>
            <person name="Szatraj K."/>
            <person name="Zielenkiewicz U."/>
            <person name="Pilsyk S."/>
            <person name="Malc E."/>
            <person name="Mieczkowski P."/>
            <person name="Kruszewska J.S."/>
            <person name="Biernat P."/>
            <person name="Pawlowska J."/>
        </authorList>
    </citation>
    <scope>NUCLEOTIDE SEQUENCE</scope>
    <source>
        <strain evidence="1">WA0000018081</strain>
    </source>
</reference>
<comment type="caution">
    <text evidence="1">The sequence shown here is derived from an EMBL/GenBank/DDBJ whole genome shotgun (WGS) entry which is preliminary data.</text>
</comment>
<evidence type="ECO:0000313" key="2">
    <source>
        <dbReference type="Proteomes" id="UP000613177"/>
    </source>
</evidence>
<name>A0A8H7VST9_9FUNG</name>
<organism evidence="1 2">
    <name type="scientific">Thamnidium elegans</name>
    <dbReference type="NCBI Taxonomy" id="101142"/>
    <lineage>
        <taxon>Eukaryota</taxon>
        <taxon>Fungi</taxon>
        <taxon>Fungi incertae sedis</taxon>
        <taxon>Mucoromycota</taxon>
        <taxon>Mucoromycotina</taxon>
        <taxon>Mucoromycetes</taxon>
        <taxon>Mucorales</taxon>
        <taxon>Mucorineae</taxon>
        <taxon>Mucoraceae</taxon>
        <taxon>Thamnidium</taxon>
    </lineage>
</organism>
<dbReference type="EMBL" id="JAEPRE010000222">
    <property type="protein sequence ID" value="KAG2230107.1"/>
    <property type="molecule type" value="Genomic_DNA"/>
</dbReference>